<accession>A0ACD3AZT5</accession>
<name>A0ACD3AZT5_9AGAR</name>
<proteinExistence type="predicted"/>
<dbReference type="EMBL" id="ML208300">
    <property type="protein sequence ID" value="TFK71265.1"/>
    <property type="molecule type" value="Genomic_DNA"/>
</dbReference>
<dbReference type="Proteomes" id="UP000308600">
    <property type="component" value="Unassembled WGS sequence"/>
</dbReference>
<gene>
    <name evidence="1" type="ORF">BDN72DRAFT_837855</name>
</gene>
<keyword evidence="2" id="KW-1185">Reference proteome</keyword>
<evidence type="ECO:0000313" key="2">
    <source>
        <dbReference type="Proteomes" id="UP000308600"/>
    </source>
</evidence>
<reference evidence="1 2" key="1">
    <citation type="journal article" date="2019" name="Nat. Ecol. Evol.">
        <title>Megaphylogeny resolves global patterns of mushroom evolution.</title>
        <authorList>
            <person name="Varga T."/>
            <person name="Krizsan K."/>
            <person name="Foldi C."/>
            <person name="Dima B."/>
            <person name="Sanchez-Garcia M."/>
            <person name="Sanchez-Ramirez S."/>
            <person name="Szollosi G.J."/>
            <person name="Szarkandi J.G."/>
            <person name="Papp V."/>
            <person name="Albert L."/>
            <person name="Andreopoulos W."/>
            <person name="Angelini C."/>
            <person name="Antonin V."/>
            <person name="Barry K.W."/>
            <person name="Bougher N.L."/>
            <person name="Buchanan P."/>
            <person name="Buyck B."/>
            <person name="Bense V."/>
            <person name="Catcheside P."/>
            <person name="Chovatia M."/>
            <person name="Cooper J."/>
            <person name="Damon W."/>
            <person name="Desjardin D."/>
            <person name="Finy P."/>
            <person name="Geml J."/>
            <person name="Haridas S."/>
            <person name="Hughes K."/>
            <person name="Justo A."/>
            <person name="Karasinski D."/>
            <person name="Kautmanova I."/>
            <person name="Kiss B."/>
            <person name="Kocsube S."/>
            <person name="Kotiranta H."/>
            <person name="LaButti K.M."/>
            <person name="Lechner B.E."/>
            <person name="Liimatainen K."/>
            <person name="Lipzen A."/>
            <person name="Lukacs Z."/>
            <person name="Mihaltcheva S."/>
            <person name="Morgado L.N."/>
            <person name="Niskanen T."/>
            <person name="Noordeloos M.E."/>
            <person name="Ohm R.A."/>
            <person name="Ortiz-Santana B."/>
            <person name="Ovrebo C."/>
            <person name="Racz N."/>
            <person name="Riley R."/>
            <person name="Savchenko A."/>
            <person name="Shiryaev A."/>
            <person name="Soop K."/>
            <person name="Spirin V."/>
            <person name="Szebenyi C."/>
            <person name="Tomsovsky M."/>
            <person name="Tulloss R.E."/>
            <person name="Uehling J."/>
            <person name="Grigoriev I.V."/>
            <person name="Vagvolgyi C."/>
            <person name="Papp T."/>
            <person name="Martin F.M."/>
            <person name="Miettinen O."/>
            <person name="Hibbett D.S."/>
            <person name="Nagy L.G."/>
        </authorList>
    </citation>
    <scope>NUCLEOTIDE SEQUENCE [LARGE SCALE GENOMIC DNA]</scope>
    <source>
        <strain evidence="1 2">NL-1719</strain>
    </source>
</reference>
<organism evidence="1 2">
    <name type="scientific">Pluteus cervinus</name>
    <dbReference type="NCBI Taxonomy" id="181527"/>
    <lineage>
        <taxon>Eukaryota</taxon>
        <taxon>Fungi</taxon>
        <taxon>Dikarya</taxon>
        <taxon>Basidiomycota</taxon>
        <taxon>Agaricomycotina</taxon>
        <taxon>Agaricomycetes</taxon>
        <taxon>Agaricomycetidae</taxon>
        <taxon>Agaricales</taxon>
        <taxon>Pluteineae</taxon>
        <taxon>Pluteaceae</taxon>
        <taxon>Pluteus</taxon>
    </lineage>
</organism>
<protein>
    <submittedName>
        <fullName evidence="1">Uncharacterized protein</fullName>
    </submittedName>
</protein>
<evidence type="ECO:0000313" key="1">
    <source>
        <dbReference type="EMBL" id="TFK71265.1"/>
    </source>
</evidence>
<sequence>MSSIVRFNDLNEDILLHIVSFDRERAKTSSALSRTSKHLRDAFFLRVWRDCSWPSSGRLDDPRPLPGHVLPYIQRLTISWPGDSQLWPISEECCNLTVLVMLQMDMRYSAALASACTTLPSLTSLSIQPLTVWQKEMGRLVVPTIGIANLKEFQVFLPHDSRSKCARSSRREASCAAAEASVISTLIVPSQTTLHLLELDGEHLPYLHLRGPFPKLCHIKLCNLEPLLTDGTALLDHLPDAPLLKDLELFLHHLLGEPPVKLASQTKQLAQLFPHLQQIKLYNSSISDMLFQSLPSGITHIEVITTPFPMTSPSLGPGFLRGVLSDDVGICQMQYTMPEMLSWLQRQVYPALSVLKLTINQTAEGPLSKSFANILVGACPQLEQFLIHTSFPHCSNALALLDNFAAGFAQSMTLKSLYIMAEWAEFELEHQAEYWPQFFSDCACRVAQRLPQLREVAFLKVYLLECGYYWYLSDGGEIKGCKTGNLNSAQPFINTDSWKL</sequence>